<evidence type="ECO:0000259" key="6">
    <source>
        <dbReference type="PROSITE" id="PS50928"/>
    </source>
</evidence>
<dbReference type="GO" id="GO:0055085">
    <property type="term" value="P:transmembrane transport"/>
    <property type="evidence" value="ECO:0007669"/>
    <property type="project" value="InterPro"/>
</dbReference>
<evidence type="ECO:0000256" key="5">
    <source>
        <dbReference type="RuleBase" id="RU363032"/>
    </source>
</evidence>
<comment type="similarity">
    <text evidence="5">Belongs to the binding-protein-dependent transport system permease family.</text>
</comment>
<dbReference type="AlphaFoldDB" id="A0A060HKX8"/>
<keyword evidence="5" id="KW-0813">Transport</keyword>
<dbReference type="CDD" id="cd06261">
    <property type="entry name" value="TM_PBP2"/>
    <property type="match status" value="1"/>
</dbReference>
<dbReference type="Pfam" id="PF00528">
    <property type="entry name" value="BPD_transp_1"/>
    <property type="match status" value="1"/>
</dbReference>
<feature type="domain" description="ABC transmembrane type-1" evidence="6">
    <location>
        <begin position="280"/>
        <end position="467"/>
    </location>
</feature>
<dbReference type="GeneID" id="74946885"/>
<dbReference type="Gene3D" id="1.10.3720.10">
    <property type="entry name" value="MetI-like"/>
    <property type="match status" value="1"/>
</dbReference>
<feature type="transmembrane region" description="Helical" evidence="5">
    <location>
        <begin position="318"/>
        <end position="351"/>
    </location>
</feature>
<keyword evidence="4 5" id="KW-0472">Membrane</keyword>
<dbReference type="KEGG" id="nvn:NVIE_016180"/>
<dbReference type="GO" id="GO:0005886">
    <property type="term" value="C:plasma membrane"/>
    <property type="evidence" value="ECO:0007669"/>
    <property type="project" value="UniProtKB-SubCell"/>
</dbReference>
<feature type="transmembrane region" description="Helical" evidence="5">
    <location>
        <begin position="393"/>
        <end position="418"/>
    </location>
</feature>
<dbReference type="EMBL" id="CP007536">
    <property type="protein sequence ID" value="AIC15870.1"/>
    <property type="molecule type" value="Genomic_DNA"/>
</dbReference>
<gene>
    <name evidence="7" type="primary">dppC</name>
    <name evidence="7" type="ORF">NVIE_016180</name>
</gene>
<dbReference type="SUPFAM" id="SSF161098">
    <property type="entry name" value="MetI-like"/>
    <property type="match status" value="1"/>
</dbReference>
<dbReference type="PANTHER" id="PTHR43839:SF1">
    <property type="entry name" value="OPPC IN A BINDING PROTEIN-DEPENDENT TRANSPORT SYSTEM"/>
    <property type="match status" value="1"/>
</dbReference>
<name>A0A060HKX8_9ARCH</name>
<dbReference type="PANTHER" id="PTHR43839">
    <property type="entry name" value="OPPC IN A BINDING PROTEIN-DEPENDENT TRANSPORT SYSTEM"/>
    <property type="match status" value="1"/>
</dbReference>
<evidence type="ECO:0000256" key="4">
    <source>
        <dbReference type="ARBA" id="ARBA00023136"/>
    </source>
</evidence>
<dbReference type="PROSITE" id="PS50928">
    <property type="entry name" value="ABC_TM1"/>
    <property type="match status" value="1"/>
</dbReference>
<accession>A0A060HKX8</accession>
<keyword evidence="8" id="KW-1185">Reference proteome</keyword>
<evidence type="ECO:0000256" key="2">
    <source>
        <dbReference type="ARBA" id="ARBA00022692"/>
    </source>
</evidence>
<evidence type="ECO:0000313" key="8">
    <source>
        <dbReference type="Proteomes" id="UP000027093"/>
    </source>
</evidence>
<feature type="transmembrane region" description="Helical" evidence="5">
    <location>
        <begin position="35"/>
        <end position="58"/>
    </location>
</feature>
<dbReference type="OrthoDB" id="312811at2157"/>
<dbReference type="Proteomes" id="UP000027093">
    <property type="component" value="Chromosome"/>
</dbReference>
<feature type="transmembrane region" description="Helical" evidence="5">
    <location>
        <begin position="445"/>
        <end position="470"/>
    </location>
</feature>
<dbReference type="InterPro" id="IPR035906">
    <property type="entry name" value="MetI-like_sf"/>
</dbReference>
<organism evidence="7 8">
    <name type="scientific">Nitrososphaera viennensis EN76</name>
    <dbReference type="NCBI Taxonomy" id="926571"/>
    <lineage>
        <taxon>Archaea</taxon>
        <taxon>Nitrososphaerota</taxon>
        <taxon>Nitrososphaeria</taxon>
        <taxon>Nitrososphaerales</taxon>
        <taxon>Nitrososphaeraceae</taxon>
        <taxon>Nitrososphaera</taxon>
    </lineage>
</organism>
<reference evidence="7 8" key="1">
    <citation type="journal article" date="2014" name="Int. J. Syst. Evol. Microbiol.">
        <title>Nitrososphaera viennensis gen. nov., sp. nov., an aerobic and mesophilic, ammonia-oxidizing archaeon from soil and a member of the archaeal phylum Thaumarchaeota.</title>
        <authorList>
            <person name="Stieglmeier M."/>
            <person name="Klingl A."/>
            <person name="Alves R.J."/>
            <person name="Rittmann S.K."/>
            <person name="Melcher M."/>
            <person name="Leisch N."/>
            <person name="Schleper C."/>
        </authorList>
    </citation>
    <scope>NUCLEOTIDE SEQUENCE [LARGE SCALE GENOMIC DNA]</scope>
    <source>
        <strain evidence="7">EN76</strain>
    </source>
</reference>
<keyword evidence="2 5" id="KW-0812">Transmembrane</keyword>
<dbReference type="RefSeq" id="WP_075054773.1">
    <property type="nucleotide sequence ID" value="NZ_CP007536.1"/>
</dbReference>
<feature type="transmembrane region" description="Helical" evidence="5">
    <location>
        <begin position="272"/>
        <end position="298"/>
    </location>
</feature>
<dbReference type="InterPro" id="IPR000515">
    <property type="entry name" value="MetI-like"/>
</dbReference>
<proteinExistence type="inferred from homology"/>
<protein>
    <submittedName>
        <fullName evidence="7">Peptide/opine/nickel ABC uptake transporter, permease protein</fullName>
    </submittedName>
</protein>
<comment type="subcellular location">
    <subcellularLocation>
        <location evidence="5">Cell membrane</location>
        <topology evidence="5">Multi-pass membrane protein</topology>
    </subcellularLocation>
    <subcellularLocation>
        <location evidence="1">Membrane</location>
        <topology evidence="1">Multi-pass membrane protein</topology>
    </subcellularLocation>
</comment>
<sequence>MSGRSSSSSPSAAAAAAAAISRSQMLREFRRSKSGLAGVGILLGLILMTIYSAVAIPLDSYRQWNNPNFWIDLPKSAAPAWTNIGFGPKVPEHFVLHARDATISTSGVGSSRTVTYSYTVNFNYDSYPSDFMLLYSARYGSTQPALQADVLRPDGREFRIYFAPLPPASQSTGSGASNEFSGRVFSTDSGIAENLRGYTDAFAYRQDLSRPQMMIFADTQENHALKGTYVIRQTFYLFGPDDTITDSGVILGGKVYGLMGTDELRRDLATGILWAAPVALFIGLTVSIASILIGLVYGVVAGYKGRRTDEGLMRINDIFYSLPTLPLLVILSVTIGRSIFLITGFLVIFGWVGMAKISRSLALQLKNLQYVEAAKLMGQSDAKIIFRHIIPQLLPLTFASIAIAVPSAILGEAALSFLGLGDPSIPTWGQILHDANSAGAAVRGLWWWIVPPGLMIAVTGLAFALIGNALDSIVNPRAKRMQ</sequence>
<dbReference type="STRING" id="926571.NVIE_016180"/>
<dbReference type="HOGENOM" id="CLU_028518_10_0_2"/>
<evidence type="ECO:0000256" key="1">
    <source>
        <dbReference type="ARBA" id="ARBA00004141"/>
    </source>
</evidence>
<keyword evidence="3 5" id="KW-1133">Transmembrane helix</keyword>
<evidence type="ECO:0000256" key="3">
    <source>
        <dbReference type="ARBA" id="ARBA00022989"/>
    </source>
</evidence>
<evidence type="ECO:0000313" key="7">
    <source>
        <dbReference type="EMBL" id="AIC15870.1"/>
    </source>
</evidence>